<feature type="compositionally biased region" description="Acidic residues" evidence="1">
    <location>
        <begin position="35"/>
        <end position="49"/>
    </location>
</feature>
<dbReference type="RefSeq" id="WP_358353456.1">
    <property type="nucleotide sequence ID" value="NZ_JBEZFP010000029.1"/>
</dbReference>
<name>A0ABV3DGT7_9ACTN</name>
<protein>
    <submittedName>
        <fullName evidence="2">Uncharacterized protein</fullName>
    </submittedName>
</protein>
<evidence type="ECO:0000256" key="1">
    <source>
        <dbReference type="SAM" id="MobiDB-lite"/>
    </source>
</evidence>
<accession>A0ABV3DGT7</accession>
<organism evidence="2 3">
    <name type="scientific">Streptodolium elevatio</name>
    <dbReference type="NCBI Taxonomy" id="3157996"/>
    <lineage>
        <taxon>Bacteria</taxon>
        <taxon>Bacillati</taxon>
        <taxon>Actinomycetota</taxon>
        <taxon>Actinomycetes</taxon>
        <taxon>Kitasatosporales</taxon>
        <taxon>Streptomycetaceae</taxon>
        <taxon>Streptodolium</taxon>
    </lineage>
</organism>
<dbReference type="EMBL" id="JBEZFP010000029">
    <property type="protein sequence ID" value="MEU8134637.1"/>
    <property type="molecule type" value="Genomic_DNA"/>
</dbReference>
<evidence type="ECO:0000313" key="2">
    <source>
        <dbReference type="EMBL" id="MEU8134637.1"/>
    </source>
</evidence>
<sequence length="215" mass="22127">MLAAGPFPAEAEDGVPTPETLSQALLEPTDVGPEVSEDPESPPADDEATDPTGCPALDSLRDTPSPGEPDPWPEVQLVADAVFIEEKLVAGPPETVAANHAVLREALTSCTTLSFPSNVGGPPLTLNLSPVTFGGPDSVAVRMDGAYEDVPVNGYIVLEPLGAVELVYMFVQAGDDSPEFASEVYALAVDKVHRVVGPAAGPPKPLATPIPGTAL</sequence>
<feature type="region of interest" description="Disordered" evidence="1">
    <location>
        <begin position="1"/>
        <end position="73"/>
    </location>
</feature>
<comment type="caution">
    <text evidence="2">The sequence shown here is derived from an EMBL/GenBank/DDBJ whole genome shotgun (WGS) entry which is preliminary data.</text>
</comment>
<proteinExistence type="predicted"/>
<dbReference type="Proteomes" id="UP001551482">
    <property type="component" value="Unassembled WGS sequence"/>
</dbReference>
<evidence type="ECO:0000313" key="3">
    <source>
        <dbReference type="Proteomes" id="UP001551482"/>
    </source>
</evidence>
<gene>
    <name evidence="2" type="ORF">AB0C36_14110</name>
</gene>
<keyword evidence="3" id="KW-1185">Reference proteome</keyword>
<reference evidence="2 3" key="1">
    <citation type="submission" date="2024-06" db="EMBL/GenBank/DDBJ databases">
        <title>The Natural Products Discovery Center: Release of the First 8490 Sequenced Strains for Exploring Actinobacteria Biosynthetic Diversity.</title>
        <authorList>
            <person name="Kalkreuter E."/>
            <person name="Kautsar S.A."/>
            <person name="Yang D."/>
            <person name="Bader C.D."/>
            <person name="Teijaro C.N."/>
            <person name="Fluegel L."/>
            <person name="Davis C.M."/>
            <person name="Simpson J.R."/>
            <person name="Lauterbach L."/>
            <person name="Steele A.D."/>
            <person name="Gui C."/>
            <person name="Meng S."/>
            <person name="Li G."/>
            <person name="Viehrig K."/>
            <person name="Ye F."/>
            <person name="Su P."/>
            <person name="Kiefer A.F."/>
            <person name="Nichols A."/>
            <person name="Cepeda A.J."/>
            <person name="Yan W."/>
            <person name="Fan B."/>
            <person name="Jiang Y."/>
            <person name="Adhikari A."/>
            <person name="Zheng C.-J."/>
            <person name="Schuster L."/>
            <person name="Cowan T.M."/>
            <person name="Smanski M.J."/>
            <person name="Chevrette M.G."/>
            <person name="De Carvalho L.P.S."/>
            <person name="Shen B."/>
        </authorList>
    </citation>
    <scope>NUCLEOTIDE SEQUENCE [LARGE SCALE GENOMIC DNA]</scope>
    <source>
        <strain evidence="2 3">NPDC048946</strain>
    </source>
</reference>